<accession>A0ABS2JZE9</accession>
<comment type="caution">
    <text evidence="2">The sequence shown here is derived from an EMBL/GenBank/DDBJ whole genome shotgun (WGS) entry which is preliminary data.</text>
</comment>
<evidence type="ECO:0000256" key="1">
    <source>
        <dbReference type="SAM" id="SignalP"/>
    </source>
</evidence>
<proteinExistence type="predicted"/>
<evidence type="ECO:0000313" key="3">
    <source>
        <dbReference type="Proteomes" id="UP001430149"/>
    </source>
</evidence>
<protein>
    <submittedName>
        <fullName evidence="2">Uncharacterized protein</fullName>
    </submittedName>
</protein>
<evidence type="ECO:0000313" key="2">
    <source>
        <dbReference type="EMBL" id="MBM7124009.1"/>
    </source>
</evidence>
<feature type="signal peptide" evidence="1">
    <location>
        <begin position="1"/>
        <end position="21"/>
    </location>
</feature>
<dbReference type="RefSeq" id="WP_204678813.1">
    <property type="nucleotide sequence ID" value="NZ_BSNR01000009.1"/>
</dbReference>
<gene>
    <name evidence="2" type="ORF">ISP19_01335</name>
</gene>
<reference evidence="2" key="1">
    <citation type="submission" date="2020-10" db="EMBL/GenBank/DDBJ databases">
        <title>Phylogeny of dyella-like bacteria.</title>
        <authorList>
            <person name="Fu J."/>
        </authorList>
    </citation>
    <scope>NUCLEOTIDE SEQUENCE</scope>
    <source>
        <strain evidence="2">DHOC52</strain>
    </source>
</reference>
<keyword evidence="3" id="KW-1185">Reference proteome</keyword>
<organism evidence="2 3">
    <name type="scientific">Dyella flava</name>
    <dbReference type="NCBI Taxonomy" id="1920170"/>
    <lineage>
        <taxon>Bacteria</taxon>
        <taxon>Pseudomonadati</taxon>
        <taxon>Pseudomonadota</taxon>
        <taxon>Gammaproteobacteria</taxon>
        <taxon>Lysobacterales</taxon>
        <taxon>Rhodanobacteraceae</taxon>
        <taxon>Dyella</taxon>
    </lineage>
</organism>
<keyword evidence="1" id="KW-0732">Signal</keyword>
<name>A0ABS2JZE9_9GAMM</name>
<dbReference type="EMBL" id="JADIKE010000019">
    <property type="protein sequence ID" value="MBM7124009.1"/>
    <property type="molecule type" value="Genomic_DNA"/>
</dbReference>
<feature type="chain" id="PRO_5047407667" evidence="1">
    <location>
        <begin position="22"/>
        <end position="147"/>
    </location>
</feature>
<dbReference type="Proteomes" id="UP001430149">
    <property type="component" value="Unassembled WGS sequence"/>
</dbReference>
<sequence length="147" mass="16035">MKFRKSLLAAGLLLLSSAVQAGPYSDALSQCLVGKSTMDDHVVFVQWMFAAMSRHPAVASMATVSDAEFDLANKRMADLYTRLLTVTCRDEARAALKNEGAFAMSQSFQALGQVAGRELFINPDVLKGLSGMSKYFDKAKFDELKSP</sequence>